<organism evidence="3 4">
    <name type="scientific">Pseudodonghicola flavimaris</name>
    <dbReference type="NCBI Taxonomy" id="3050036"/>
    <lineage>
        <taxon>Bacteria</taxon>
        <taxon>Pseudomonadati</taxon>
        <taxon>Pseudomonadota</taxon>
        <taxon>Alphaproteobacteria</taxon>
        <taxon>Rhodobacterales</taxon>
        <taxon>Paracoccaceae</taxon>
        <taxon>Pseudodonghicola</taxon>
    </lineage>
</organism>
<feature type="domain" description="Spore coat protein U/FanG" evidence="2">
    <location>
        <begin position="28"/>
        <end position="164"/>
    </location>
</feature>
<sequence length="167" mass="16744">MSRKTSAALAILAVALCGYTGPVVAQTATATFGVQIVISDDCEVTSTETLDFGTQGVLTTAVTSSADLQITCTTGTGYSIGLNEGATTGGTTATRLMEVSGGGATIGYELYSDSARTSNWGDTIGTDVVTGTGTGAAQTYTVYGTVPSQTTPAAGTYTDTITVTVTF</sequence>
<dbReference type="PANTHER" id="PTHR37089">
    <property type="entry name" value="PROTEIN U-RELATED"/>
    <property type="match status" value="1"/>
</dbReference>
<evidence type="ECO:0000313" key="3">
    <source>
        <dbReference type="EMBL" id="MDK3017345.1"/>
    </source>
</evidence>
<dbReference type="InterPro" id="IPR007893">
    <property type="entry name" value="Spore_coat_U/FanG"/>
</dbReference>
<dbReference type="PANTHER" id="PTHR37089:SF4">
    <property type="entry name" value="EXPORTED PROTEIN"/>
    <property type="match status" value="1"/>
</dbReference>
<dbReference type="EMBL" id="JASNJD010000004">
    <property type="protein sequence ID" value="MDK3017345.1"/>
    <property type="molecule type" value="Genomic_DNA"/>
</dbReference>
<dbReference type="Proteomes" id="UP001243757">
    <property type="component" value="Unassembled WGS sequence"/>
</dbReference>
<name>A0ABT7EYJ7_9RHOB</name>
<dbReference type="RefSeq" id="WP_284480165.1">
    <property type="nucleotide sequence ID" value="NZ_JASNJD010000004.1"/>
</dbReference>
<dbReference type="SMART" id="SM00972">
    <property type="entry name" value="SCPU"/>
    <property type="match status" value="1"/>
</dbReference>
<dbReference type="InterPro" id="IPR053167">
    <property type="entry name" value="Spore_coat_component"/>
</dbReference>
<evidence type="ECO:0000313" key="4">
    <source>
        <dbReference type="Proteomes" id="UP001243757"/>
    </source>
</evidence>
<feature type="signal peptide" evidence="1">
    <location>
        <begin position="1"/>
        <end position="25"/>
    </location>
</feature>
<dbReference type="Pfam" id="PF05229">
    <property type="entry name" value="SCPU"/>
    <property type="match status" value="1"/>
</dbReference>
<gene>
    <name evidence="3" type="ORF">QO033_06625</name>
</gene>
<proteinExistence type="predicted"/>
<accession>A0ABT7EYJ7</accession>
<evidence type="ECO:0000256" key="1">
    <source>
        <dbReference type="SAM" id="SignalP"/>
    </source>
</evidence>
<keyword evidence="1" id="KW-0732">Signal</keyword>
<reference evidence="3 4" key="1">
    <citation type="submission" date="2023-05" db="EMBL/GenBank/DDBJ databases">
        <title>Pseudodonghicola sp. nov.</title>
        <authorList>
            <person name="Huang J."/>
        </authorList>
    </citation>
    <scope>NUCLEOTIDE SEQUENCE [LARGE SCALE GENOMIC DNA]</scope>
    <source>
        <strain evidence="3 4">IC7</strain>
    </source>
</reference>
<feature type="chain" id="PRO_5045251014" evidence="1">
    <location>
        <begin position="26"/>
        <end position="167"/>
    </location>
</feature>
<protein>
    <submittedName>
        <fullName evidence="3">Spore coat U domain-containing protein</fullName>
    </submittedName>
</protein>
<comment type="caution">
    <text evidence="3">The sequence shown here is derived from an EMBL/GenBank/DDBJ whole genome shotgun (WGS) entry which is preliminary data.</text>
</comment>
<evidence type="ECO:0000259" key="2">
    <source>
        <dbReference type="Pfam" id="PF05229"/>
    </source>
</evidence>
<keyword evidence="4" id="KW-1185">Reference proteome</keyword>